<dbReference type="PROSITE" id="PS51253">
    <property type="entry name" value="HTH_CENPB"/>
    <property type="match status" value="2"/>
</dbReference>
<feature type="region of interest" description="Disordered" evidence="5">
    <location>
        <begin position="1"/>
        <end position="22"/>
    </location>
</feature>
<dbReference type="InterPro" id="IPR036388">
    <property type="entry name" value="WH-like_DNA-bd_sf"/>
</dbReference>
<protein>
    <submittedName>
        <fullName evidence="8 9">Tigger transposable element-derived protein 1-like</fullName>
    </submittedName>
</protein>
<evidence type="ECO:0000256" key="3">
    <source>
        <dbReference type="ARBA" id="ARBA00023125"/>
    </source>
</evidence>
<comment type="subcellular location">
    <subcellularLocation>
        <location evidence="1">Nucleus</location>
    </subcellularLocation>
</comment>
<dbReference type="RefSeq" id="XP_032834326.1">
    <property type="nucleotide sequence ID" value="XM_032978435.1"/>
</dbReference>
<reference evidence="8 9" key="1">
    <citation type="submission" date="2025-04" db="UniProtKB">
        <authorList>
            <consortium name="RefSeq"/>
        </authorList>
    </citation>
    <scope>IDENTIFICATION</scope>
    <source>
        <tissue evidence="8 9">Sperm</tissue>
    </source>
</reference>
<feature type="domain" description="HTH CENPB-type" evidence="6">
    <location>
        <begin position="80"/>
        <end position="161"/>
    </location>
</feature>
<evidence type="ECO:0000256" key="5">
    <source>
        <dbReference type="SAM" id="MobiDB-lite"/>
    </source>
</evidence>
<sequence length="882" mass="98840">MSGKRGAGAGDGAGGERRKKRSSIALDVKMEVIKRSREGERAVDIGRRLNLPPTSVRTIVKNADEIESKARHVLKHSEVKITRQRSVLMEQMEQLLALWIEDLHSKHVPISLSLVQEKALSLYEDLKRELGEAEAAKEKPFKAARGWFYRFQARYSFKDVNIQGESASVDADAAETFPERLEIVEGGGYDPRQVLNPLPTPSPIKRNSSTPRGAVTKQEDEGSLGTERLRIVVKTEVEQDAPDPNRFKVEESSGWPEETGNSLECLVTADQNFIEVELSEEDFGGVGAAAGELERSCPASSLKSSPCTNYVKRSGKRPASDIAASSSKKPRNTISFEVKLDVLNRFDAGERAVDISSELGLPPTSVRTIRANAHKIREYARSVTTLNAARIIRGRDKVKDNMERLLSLWIEDQGQRNVPMSLMMIQEKAKSLFRELKKEHGEISTMPNFSASRGWFDRFKRRCNLHNLKMTSEATVVDLGAAKRYLEQFKLIVEEGGYSPQQIFNVDKTDLHWKRMPSRARISEGEKAAAGFEAAKDRLTLLLGGNASGDVKLKPLLVYHSEHPRALAGYCKNSLPVIWRANKEARVTTAVFQDWFTSCFCPFVRDHCARNKLENKALLVLDSAPEHPANLDDLAENVRVVFLPPNATSPLQPVGRVVTATLKAYYLRRLVGQLAAETDGEGKPTFGEFWRGYDIRKAVDNVGAAWREVTPAHMNGAWRQIWPECVDGSTGFAKTVPEIRREIVGLARRAGFDGVDEGDVRELLEWRGEDPSREDLLQLKRRRRRAEEEEDESLRAATPPPKQLTAKRLSEAFGLFEAGMDILTEDDPNMERSCALKWGFESLVRCYKELYQQKKKKEEEAAAAVQMSLQSFFGEGRSGKDS</sequence>
<keyword evidence="7" id="KW-1185">Reference proteome</keyword>
<dbReference type="Pfam" id="PF03221">
    <property type="entry name" value="HTH_Tnp_Tc5"/>
    <property type="match status" value="2"/>
</dbReference>
<comment type="similarity">
    <text evidence="2">Belongs to the tigger transposable element derived protein family.</text>
</comment>
<gene>
    <name evidence="8 9" type="primary">LOC116956662</name>
</gene>
<evidence type="ECO:0000313" key="9">
    <source>
        <dbReference type="RefSeq" id="XP_032834327.1"/>
    </source>
</evidence>
<evidence type="ECO:0000256" key="4">
    <source>
        <dbReference type="ARBA" id="ARBA00023242"/>
    </source>
</evidence>
<keyword evidence="3" id="KW-0238">DNA-binding</keyword>
<evidence type="ECO:0000256" key="1">
    <source>
        <dbReference type="ARBA" id="ARBA00004123"/>
    </source>
</evidence>
<dbReference type="Gene3D" id="1.10.10.10">
    <property type="entry name" value="Winged helix-like DNA-binding domain superfamily/Winged helix DNA-binding domain"/>
    <property type="match status" value="1"/>
</dbReference>
<dbReference type="Pfam" id="PF04218">
    <property type="entry name" value="CENP-B_N"/>
    <property type="match status" value="1"/>
</dbReference>
<feature type="compositionally biased region" description="Gly residues" evidence="5">
    <location>
        <begin position="1"/>
        <end position="13"/>
    </location>
</feature>
<dbReference type="InterPro" id="IPR004875">
    <property type="entry name" value="DDE_SF_endonuclease_dom"/>
</dbReference>
<dbReference type="PANTHER" id="PTHR19303:SF26">
    <property type="entry name" value="TIGGER TRANSPOSABLE ELEMENT-DERIVED PROTEIN 1"/>
    <property type="match status" value="1"/>
</dbReference>
<dbReference type="GO" id="GO:0003677">
    <property type="term" value="F:DNA binding"/>
    <property type="evidence" value="ECO:0007669"/>
    <property type="project" value="UniProtKB-KW"/>
</dbReference>
<name>A0AAJ7UD91_PETMA</name>
<accession>A0AAJ7UD91</accession>
<dbReference type="RefSeq" id="XP_032834327.1">
    <property type="nucleotide sequence ID" value="XM_032978436.1"/>
</dbReference>
<dbReference type="KEGG" id="pmrn:116956662"/>
<dbReference type="SMART" id="SM00674">
    <property type="entry name" value="CENPB"/>
    <property type="match status" value="2"/>
</dbReference>
<keyword evidence="4" id="KW-0539">Nucleus</keyword>
<dbReference type="InterPro" id="IPR007889">
    <property type="entry name" value="HTH_Psq"/>
</dbReference>
<feature type="region of interest" description="Disordered" evidence="5">
    <location>
        <begin position="188"/>
        <end position="225"/>
    </location>
</feature>
<dbReference type="InterPro" id="IPR050863">
    <property type="entry name" value="CenT-Element_Derived"/>
</dbReference>
<organism evidence="7 8">
    <name type="scientific">Petromyzon marinus</name>
    <name type="common">Sea lamprey</name>
    <dbReference type="NCBI Taxonomy" id="7757"/>
    <lineage>
        <taxon>Eukaryota</taxon>
        <taxon>Metazoa</taxon>
        <taxon>Chordata</taxon>
        <taxon>Craniata</taxon>
        <taxon>Vertebrata</taxon>
        <taxon>Cyclostomata</taxon>
        <taxon>Hyperoartia</taxon>
        <taxon>Petromyzontiformes</taxon>
        <taxon>Petromyzontidae</taxon>
        <taxon>Petromyzon</taxon>
    </lineage>
</organism>
<evidence type="ECO:0000256" key="2">
    <source>
        <dbReference type="ARBA" id="ARBA00010881"/>
    </source>
</evidence>
<dbReference type="Gene3D" id="1.10.10.60">
    <property type="entry name" value="Homeodomain-like"/>
    <property type="match status" value="3"/>
</dbReference>
<dbReference type="AlphaFoldDB" id="A0AAJ7UD91"/>
<dbReference type="GO" id="GO:0005634">
    <property type="term" value="C:nucleus"/>
    <property type="evidence" value="ECO:0007669"/>
    <property type="project" value="UniProtKB-SubCell"/>
</dbReference>
<evidence type="ECO:0000259" key="6">
    <source>
        <dbReference type="PROSITE" id="PS51253"/>
    </source>
</evidence>
<dbReference type="InterPro" id="IPR009057">
    <property type="entry name" value="Homeodomain-like_sf"/>
</dbReference>
<feature type="domain" description="HTH CENPB-type" evidence="6">
    <location>
        <begin position="390"/>
        <end position="469"/>
    </location>
</feature>
<dbReference type="PANTHER" id="PTHR19303">
    <property type="entry name" value="TRANSPOSON"/>
    <property type="match status" value="1"/>
</dbReference>
<dbReference type="Pfam" id="PF03184">
    <property type="entry name" value="DDE_1"/>
    <property type="match status" value="1"/>
</dbReference>
<evidence type="ECO:0000313" key="8">
    <source>
        <dbReference type="RefSeq" id="XP_032834326.1"/>
    </source>
</evidence>
<dbReference type="Proteomes" id="UP001318040">
    <property type="component" value="Chromosome 66"/>
</dbReference>
<proteinExistence type="inferred from homology"/>
<dbReference type="SUPFAM" id="SSF46689">
    <property type="entry name" value="Homeodomain-like"/>
    <property type="match status" value="4"/>
</dbReference>
<dbReference type="InterPro" id="IPR006600">
    <property type="entry name" value="HTH_CenpB_DNA-bd_dom"/>
</dbReference>
<evidence type="ECO:0000313" key="7">
    <source>
        <dbReference type="Proteomes" id="UP001318040"/>
    </source>
</evidence>